<dbReference type="AlphaFoldDB" id="A0A9N8HBF2"/>
<accession>A0A9N8HBF2</accession>
<gene>
    <name evidence="2" type="ORF">SEMRO_359_G126140.1</name>
</gene>
<name>A0A9N8HBF2_9STRA</name>
<feature type="region of interest" description="Disordered" evidence="1">
    <location>
        <begin position="373"/>
        <end position="482"/>
    </location>
</feature>
<evidence type="ECO:0000256" key="1">
    <source>
        <dbReference type="SAM" id="MobiDB-lite"/>
    </source>
</evidence>
<feature type="compositionally biased region" description="Low complexity" evidence="1">
    <location>
        <begin position="444"/>
        <end position="469"/>
    </location>
</feature>
<reference evidence="2" key="1">
    <citation type="submission" date="2020-06" db="EMBL/GenBank/DDBJ databases">
        <authorList>
            <consortium name="Plant Systems Biology data submission"/>
        </authorList>
    </citation>
    <scope>NUCLEOTIDE SEQUENCE</scope>
    <source>
        <strain evidence="2">D6</strain>
    </source>
</reference>
<evidence type="ECO:0000313" key="3">
    <source>
        <dbReference type="Proteomes" id="UP001153069"/>
    </source>
</evidence>
<keyword evidence="3" id="KW-1185">Reference proteome</keyword>
<organism evidence="2 3">
    <name type="scientific">Seminavis robusta</name>
    <dbReference type="NCBI Taxonomy" id="568900"/>
    <lineage>
        <taxon>Eukaryota</taxon>
        <taxon>Sar</taxon>
        <taxon>Stramenopiles</taxon>
        <taxon>Ochrophyta</taxon>
        <taxon>Bacillariophyta</taxon>
        <taxon>Bacillariophyceae</taxon>
        <taxon>Bacillariophycidae</taxon>
        <taxon>Naviculales</taxon>
        <taxon>Naviculaceae</taxon>
        <taxon>Seminavis</taxon>
    </lineage>
</organism>
<dbReference type="EMBL" id="CAICTM010000358">
    <property type="protein sequence ID" value="CAB9508763.1"/>
    <property type="molecule type" value="Genomic_DNA"/>
</dbReference>
<evidence type="ECO:0000313" key="2">
    <source>
        <dbReference type="EMBL" id="CAB9508763.1"/>
    </source>
</evidence>
<protein>
    <submittedName>
        <fullName evidence="2">Uncharacterized protein</fullName>
    </submittedName>
</protein>
<sequence>MAGFSFGGFGSSAPAGAAPAAGAFSFGSAGPAPGVPAPAPGGFSFGPAPAAPAPSSYSFGSYGATPAPPAAAPGGFSFGSPGAAPGTAPAPYGFGPGAAAPQPGAPQQPSVISGGTPYNNLPPDIKAAIDKIHEAMMKHKRTVLGIQSIGPSQLETTPGSSTVSLPMKIKKLNETISELERMSQLQSVADSSKKEYEQLYKQATIGLWSLEQLAVQRGVQVRVRSEQKPQAETADAKAQLREVLDQQMAHVDRFERMPSQYLWQVIPDMKKRLLALERRLWTAQQQHQNALRTARPANISITIQEQQNQVHRANKYYDKLQVEMDKVRTLYRFYERGDNVLDQADHAKNKREREILNAISMQFVQASAPAGAPAVAAPAPFGQPSSTAAAPKPPTTSFGGFGFGSPAPAPATAPSTGFSFGPTPAPAAGAFTGAAPAPPVFGSTAPTTTPAPLSFGSTTSSSFSSATPKSKSKGRSKSRSGR</sequence>
<dbReference type="Proteomes" id="UP001153069">
    <property type="component" value="Unassembled WGS sequence"/>
</dbReference>
<comment type="caution">
    <text evidence="2">The sequence shown here is derived from an EMBL/GenBank/DDBJ whole genome shotgun (WGS) entry which is preliminary data.</text>
</comment>
<feature type="compositionally biased region" description="Low complexity" evidence="1">
    <location>
        <begin position="89"/>
        <end position="109"/>
    </location>
</feature>
<feature type="compositionally biased region" description="Basic residues" evidence="1">
    <location>
        <begin position="470"/>
        <end position="482"/>
    </location>
</feature>
<feature type="region of interest" description="Disordered" evidence="1">
    <location>
        <begin position="89"/>
        <end position="118"/>
    </location>
</feature>
<dbReference type="OrthoDB" id="47966at2759"/>
<feature type="compositionally biased region" description="Low complexity" evidence="1">
    <location>
        <begin position="373"/>
        <end position="435"/>
    </location>
</feature>
<proteinExistence type="predicted"/>